<dbReference type="Gene3D" id="3.40.50.12370">
    <property type="match status" value="1"/>
</dbReference>
<dbReference type="Proteomes" id="UP001318760">
    <property type="component" value="Unassembled WGS sequence"/>
</dbReference>
<gene>
    <name evidence="3" type="ORF">CCAL12919_04815</name>
    <name evidence="4" type="ORF">CCAL9337_05180</name>
</gene>
<evidence type="ECO:0000313" key="5">
    <source>
        <dbReference type="Proteomes" id="UP000650616"/>
    </source>
</evidence>
<dbReference type="PANTHER" id="PTHR46268">
    <property type="entry name" value="STRESS RESPONSE PROTEIN NHAX"/>
    <property type="match status" value="1"/>
</dbReference>
<dbReference type="SUPFAM" id="SSF52402">
    <property type="entry name" value="Adenine nucleotide alpha hydrolases-like"/>
    <property type="match status" value="1"/>
</dbReference>
<evidence type="ECO:0000313" key="3">
    <source>
        <dbReference type="EMBL" id="MBE2986452.1"/>
    </source>
</evidence>
<sequence>MKYKKILFPIGAGDDIEQRVYGALKVAKWFHSHMEIMACQLDPSIVYNMKMTLRGGVLFEEFLKSAKADMKEEHEQNEAMFKRICKELDIKISDKSIDGMCTANFVTHQGKRSAIVEQESKFCDMVVAAVPLNGKITGTFEAAVIKSGKNVIAIPRNLKEFSANNILVSWTATPQSSRALTSSLDLLKRAQNVHCVTSKASLGENAEINLKKLEEYFGLHGIKATFDVVDTTSIPGEALLKVANEANADLIVAGRHGENGLMEMVLGGTSRFFLEHTNIPVFM</sequence>
<dbReference type="InterPro" id="IPR006016">
    <property type="entry name" value="UspA"/>
</dbReference>
<reference evidence="4 5" key="1">
    <citation type="submission" date="2015-08" db="EMBL/GenBank/DDBJ databases">
        <title>Comparative genomics of the Campylobacter concisus group.</title>
        <authorList>
            <person name="Yee E."/>
            <person name="Chapman M.H."/>
            <person name="Huynh S."/>
            <person name="Bono J.L."/>
            <person name="On S.L."/>
            <person name="St Leger J."/>
            <person name="Foster G."/>
            <person name="Parker C.T."/>
            <person name="Miller W.G."/>
        </authorList>
    </citation>
    <scope>NUCLEOTIDE SEQUENCE [LARGE SCALE GENOMIC DNA]</scope>
    <source>
        <strain evidence="4 5">RM9337</strain>
    </source>
</reference>
<name>A0AAW3ZSE3_9BACT</name>
<proteinExistence type="inferred from homology"/>
<dbReference type="Pfam" id="PF00582">
    <property type="entry name" value="Usp"/>
    <property type="match status" value="1"/>
</dbReference>
<evidence type="ECO:0000259" key="2">
    <source>
        <dbReference type="Pfam" id="PF00582"/>
    </source>
</evidence>
<keyword evidence="5" id="KW-1185">Reference proteome</keyword>
<dbReference type="RefSeq" id="WP_169936159.1">
    <property type="nucleotide sequence ID" value="NZ_CP012545.1"/>
</dbReference>
<accession>A0AAW3ZSE3</accession>
<comment type="caution">
    <text evidence="4">The sequence shown here is derived from an EMBL/GenBank/DDBJ whole genome shotgun (WGS) entry which is preliminary data.</text>
</comment>
<dbReference type="PRINTS" id="PR01438">
    <property type="entry name" value="UNVRSLSTRESS"/>
</dbReference>
<dbReference type="EMBL" id="JADBHS010000007">
    <property type="protein sequence ID" value="MBE2986452.1"/>
    <property type="molecule type" value="Genomic_DNA"/>
</dbReference>
<dbReference type="Proteomes" id="UP000650616">
    <property type="component" value="Unassembled WGS sequence"/>
</dbReference>
<dbReference type="CDD" id="cd00293">
    <property type="entry name" value="USP-like"/>
    <property type="match status" value="1"/>
</dbReference>
<dbReference type="EMBL" id="LIWG01000005">
    <property type="protein sequence ID" value="MBE3608122.1"/>
    <property type="molecule type" value="Genomic_DNA"/>
</dbReference>
<dbReference type="AlphaFoldDB" id="A0AAW3ZSE3"/>
<organism evidence="4 5">
    <name type="scientific">Campylobacter californiensis</name>
    <dbReference type="NCBI Taxonomy" id="1032243"/>
    <lineage>
        <taxon>Bacteria</taxon>
        <taxon>Pseudomonadati</taxon>
        <taxon>Campylobacterota</taxon>
        <taxon>Epsilonproteobacteria</taxon>
        <taxon>Campylobacterales</taxon>
        <taxon>Campylobacteraceae</taxon>
        <taxon>Campylobacter</taxon>
    </lineage>
</organism>
<evidence type="ECO:0000313" key="4">
    <source>
        <dbReference type="EMBL" id="MBE3608122.1"/>
    </source>
</evidence>
<protein>
    <submittedName>
        <fullName evidence="4">Universal stress protein</fullName>
    </submittedName>
</protein>
<evidence type="ECO:0000256" key="1">
    <source>
        <dbReference type="ARBA" id="ARBA00008791"/>
    </source>
</evidence>
<evidence type="ECO:0000313" key="6">
    <source>
        <dbReference type="Proteomes" id="UP001318760"/>
    </source>
</evidence>
<dbReference type="InterPro" id="IPR006015">
    <property type="entry name" value="Universal_stress_UspA"/>
</dbReference>
<comment type="similarity">
    <text evidence="1">Belongs to the universal stress protein A family.</text>
</comment>
<reference evidence="3 6" key="2">
    <citation type="submission" date="2020-10" db="EMBL/GenBank/DDBJ databases">
        <title>Campylobacter californiensis sp. nov. isolated from cattle and feral swine in California.</title>
        <authorList>
            <person name="Miller W.G."/>
        </authorList>
    </citation>
    <scope>NUCLEOTIDE SEQUENCE [LARGE SCALE GENOMIC DNA]</scope>
    <source>
        <strain evidence="3 6">RM12919</strain>
    </source>
</reference>
<dbReference type="PANTHER" id="PTHR46268:SF15">
    <property type="entry name" value="UNIVERSAL STRESS PROTEIN HP_0031"/>
    <property type="match status" value="1"/>
</dbReference>
<feature type="domain" description="UspA" evidence="2">
    <location>
        <begin position="217"/>
        <end position="282"/>
    </location>
</feature>